<proteinExistence type="inferred from homology"/>
<evidence type="ECO:0000313" key="4">
    <source>
        <dbReference type="Proteomes" id="UP000515159"/>
    </source>
</evidence>
<evidence type="ECO:0000259" key="3">
    <source>
        <dbReference type="PROSITE" id="PS00214"/>
    </source>
</evidence>
<evidence type="ECO:0000256" key="2">
    <source>
        <dbReference type="RuleBase" id="RU003696"/>
    </source>
</evidence>
<dbReference type="Proteomes" id="UP000515159">
    <property type="component" value="Chromosome 2"/>
</dbReference>
<sequence length="145" mass="16917">MIDQFLGSWKLVDSENFDEFMKSLGVSSSVRIVGNVLKPTLILTKRGDYYTMRTETTFKTTEILFKLGIEFDETTADERKAKTLIIFEDNALIQTQKWDDKEIIIKRELVDEQMVVIWTPDEGLLAETQHIVSTWISWFRSLCSR</sequence>
<dbReference type="GO" id="GO:0008289">
    <property type="term" value="F:lipid binding"/>
    <property type="evidence" value="ECO:0007669"/>
    <property type="project" value="InterPro"/>
</dbReference>
<evidence type="ECO:0000313" key="5">
    <source>
        <dbReference type="RefSeq" id="XP_033789694.1"/>
    </source>
</evidence>
<dbReference type="InterPro" id="IPR031259">
    <property type="entry name" value="ILBP"/>
</dbReference>
<dbReference type="InterPro" id="IPR000566">
    <property type="entry name" value="Lipocln_cytosolic_FA-bd_dom"/>
</dbReference>
<dbReference type="RefSeq" id="XP_033789694.1">
    <property type="nucleotide sequence ID" value="XM_033933803.1"/>
</dbReference>
<dbReference type="PRINTS" id="PR00178">
    <property type="entry name" value="FATTYACIDBP"/>
</dbReference>
<dbReference type="InterPro" id="IPR012674">
    <property type="entry name" value="Calycin"/>
</dbReference>
<organism evidence="4 5">
    <name type="scientific">Geotrypetes seraphini</name>
    <name type="common">Gaboon caecilian</name>
    <name type="synonym">Caecilia seraphini</name>
    <dbReference type="NCBI Taxonomy" id="260995"/>
    <lineage>
        <taxon>Eukaryota</taxon>
        <taxon>Metazoa</taxon>
        <taxon>Chordata</taxon>
        <taxon>Craniata</taxon>
        <taxon>Vertebrata</taxon>
        <taxon>Euteleostomi</taxon>
        <taxon>Amphibia</taxon>
        <taxon>Gymnophiona</taxon>
        <taxon>Geotrypetes</taxon>
    </lineage>
</organism>
<dbReference type="InterPro" id="IPR000463">
    <property type="entry name" value="Fatty_acid-bd"/>
</dbReference>
<reference evidence="5" key="1">
    <citation type="submission" date="2025-08" db="UniProtKB">
        <authorList>
            <consortium name="RefSeq"/>
        </authorList>
    </citation>
    <scope>IDENTIFICATION</scope>
</reference>
<dbReference type="PANTHER" id="PTHR11955">
    <property type="entry name" value="FATTY ACID BINDING PROTEIN"/>
    <property type="match status" value="1"/>
</dbReference>
<dbReference type="SUPFAM" id="SSF50814">
    <property type="entry name" value="Lipocalins"/>
    <property type="match status" value="1"/>
</dbReference>
<comment type="similarity">
    <text evidence="1 2">Belongs to the calycin superfamily. Fatty-acid binding protein (FABP) family.</text>
</comment>
<dbReference type="PROSITE" id="PS00214">
    <property type="entry name" value="FABP"/>
    <property type="match status" value="1"/>
</dbReference>
<name>A0A6P8Q0G1_GEOSA</name>
<keyword evidence="2" id="KW-0813">Transport</keyword>
<gene>
    <name evidence="5" type="primary">LOC117355362</name>
</gene>
<accession>A0A6P8Q0G1</accession>
<dbReference type="GeneID" id="117355362"/>
<keyword evidence="4" id="KW-1185">Reference proteome</keyword>
<evidence type="ECO:0000256" key="1">
    <source>
        <dbReference type="ARBA" id="ARBA00008390"/>
    </source>
</evidence>
<dbReference type="FunFam" id="2.40.128.20:FF:000001">
    <property type="entry name" value="Fatty acid-binding protein, adipocyte"/>
    <property type="match status" value="1"/>
</dbReference>
<feature type="domain" description="Cytosolic fatty-acid binding proteins" evidence="3">
    <location>
        <begin position="7"/>
        <end position="24"/>
    </location>
</feature>
<dbReference type="Pfam" id="PF00061">
    <property type="entry name" value="Lipocalin"/>
    <property type="match status" value="1"/>
</dbReference>
<protein>
    <submittedName>
        <fullName evidence="5">Myelin P2 protein-like isoform X2</fullName>
    </submittedName>
</protein>
<dbReference type="AlphaFoldDB" id="A0A6P8Q0G1"/>
<dbReference type="Gene3D" id="2.40.128.20">
    <property type="match status" value="1"/>
</dbReference>